<name>A0AA97B984_9CYAN</name>
<evidence type="ECO:0000256" key="1">
    <source>
        <dbReference type="SAM" id="MobiDB-lite"/>
    </source>
</evidence>
<organism evidence="2">
    <name type="scientific">Thermoleptolyngbya oregonensis NK1-22</name>
    <dbReference type="NCBI Taxonomy" id="2547457"/>
    <lineage>
        <taxon>Bacteria</taxon>
        <taxon>Bacillati</taxon>
        <taxon>Cyanobacteriota</taxon>
        <taxon>Cyanophyceae</taxon>
        <taxon>Oculatellales</taxon>
        <taxon>Oculatellaceae</taxon>
        <taxon>Thermoleptolyngbya</taxon>
    </lineage>
</organism>
<dbReference type="PROSITE" id="PS51257">
    <property type="entry name" value="PROKAR_LIPOPROTEIN"/>
    <property type="match status" value="1"/>
</dbReference>
<dbReference type="EMBL" id="CP053540">
    <property type="protein sequence ID" value="WOB41965.1"/>
    <property type="molecule type" value="Genomic_DNA"/>
</dbReference>
<dbReference type="RefSeq" id="WP_316790009.1">
    <property type="nucleotide sequence ID" value="NZ_CP053540.1"/>
</dbReference>
<accession>A0AA97B984</accession>
<reference evidence="2" key="1">
    <citation type="submission" date="2020-05" db="EMBL/GenBank/DDBJ databases">
        <authorList>
            <person name="Zhu T."/>
            <person name="Keshari N."/>
            <person name="Lu X."/>
        </authorList>
    </citation>
    <scope>NUCLEOTIDE SEQUENCE</scope>
    <source>
        <strain evidence="2">NK1-22</strain>
    </source>
</reference>
<dbReference type="KEGG" id="tog:HNI00_01370"/>
<sequence>MMFKDVVWTIDAGWKRWLRAIALLFLVGLLTGCSATAASGPGSSGVHTATRQDSSHLTSAPSSSFGASTPLPVEVATRIKTKLAEKTGLSTAQMTLSNVSPQTWNNACLGAAEPNEACAEVMTPGYRVTVSTPQGKYQVHTDQSGSRVRVE</sequence>
<dbReference type="AlphaFoldDB" id="A0AA97B984"/>
<feature type="compositionally biased region" description="Polar residues" evidence="1">
    <location>
        <begin position="46"/>
        <end position="67"/>
    </location>
</feature>
<protein>
    <submittedName>
        <fullName evidence="2">Uncharacterized protein</fullName>
    </submittedName>
</protein>
<proteinExistence type="predicted"/>
<evidence type="ECO:0000313" key="2">
    <source>
        <dbReference type="EMBL" id="WOB41965.1"/>
    </source>
</evidence>
<feature type="region of interest" description="Disordered" evidence="1">
    <location>
        <begin position="38"/>
        <end position="69"/>
    </location>
</feature>
<gene>
    <name evidence="2" type="ORF">HNI00_01370</name>
</gene>